<evidence type="ECO:0000313" key="9">
    <source>
        <dbReference type="EMBL" id="MPW15660.1"/>
    </source>
</evidence>
<dbReference type="RefSeq" id="WP_152755028.1">
    <property type="nucleotide sequence ID" value="NZ_WHNP01000001.1"/>
</dbReference>
<dbReference type="InterPro" id="IPR052017">
    <property type="entry name" value="TSUP"/>
</dbReference>
<name>A0A7X1TDU8_9BURK</name>
<sequence length="252" mass="26176">MNGLFLVAGAGLLAGGMNALAGGGSFVTLPALITAGVPSVQANASSTVALYPGGLASAWAYRDGLGPIGSVSLRAMIVTTLIGGICGALLLLLTPAKTFDFVVPWLLLFATLALAFGRRFGEWMRERWHIGRAAVLVIQFVLGVYGGYFGGAVGIMMMAVWGLLDSRELKLLNAPRTLLVSAANTMAVLAFIVAHAVHWPETLAMLIGATLGGYGGAHVGRRAPAHVIRYGTLTLTACITIAFFVRAYGSGK</sequence>
<dbReference type="AlphaFoldDB" id="A0A7X1TDU8"/>
<evidence type="ECO:0000256" key="8">
    <source>
        <dbReference type="RuleBase" id="RU363041"/>
    </source>
</evidence>
<protein>
    <recommendedName>
        <fullName evidence="8">Probable membrane transporter protein</fullName>
    </recommendedName>
</protein>
<dbReference type="GO" id="GO:0005886">
    <property type="term" value="C:plasma membrane"/>
    <property type="evidence" value="ECO:0007669"/>
    <property type="project" value="UniProtKB-SubCell"/>
</dbReference>
<dbReference type="Pfam" id="PF01925">
    <property type="entry name" value="TauE"/>
    <property type="match status" value="1"/>
</dbReference>
<feature type="transmembrane region" description="Helical" evidence="8">
    <location>
        <begin position="176"/>
        <end position="197"/>
    </location>
</feature>
<feature type="transmembrane region" description="Helical" evidence="8">
    <location>
        <begin position="203"/>
        <end position="220"/>
    </location>
</feature>
<dbReference type="PANTHER" id="PTHR30269">
    <property type="entry name" value="TRANSMEMBRANE PROTEIN YFCA"/>
    <property type="match status" value="1"/>
</dbReference>
<comment type="similarity">
    <text evidence="2 8">Belongs to the 4-toluene sulfonate uptake permease (TSUP) (TC 2.A.102) family.</text>
</comment>
<feature type="transmembrane region" description="Helical" evidence="8">
    <location>
        <begin position="99"/>
        <end position="117"/>
    </location>
</feature>
<organism evidence="9 10">
    <name type="scientific">Paraburkholderia franconis</name>
    <dbReference type="NCBI Taxonomy" id="2654983"/>
    <lineage>
        <taxon>Bacteria</taxon>
        <taxon>Pseudomonadati</taxon>
        <taxon>Pseudomonadota</taxon>
        <taxon>Betaproteobacteria</taxon>
        <taxon>Burkholderiales</taxon>
        <taxon>Burkholderiaceae</taxon>
        <taxon>Paraburkholderia</taxon>
    </lineage>
</organism>
<keyword evidence="4 8" id="KW-1003">Cell membrane</keyword>
<evidence type="ECO:0000256" key="4">
    <source>
        <dbReference type="ARBA" id="ARBA00022475"/>
    </source>
</evidence>
<feature type="transmembrane region" description="Helical" evidence="8">
    <location>
        <begin position="227"/>
        <end position="249"/>
    </location>
</feature>
<feature type="transmembrane region" description="Helical" evidence="8">
    <location>
        <begin position="137"/>
        <end position="164"/>
    </location>
</feature>
<dbReference type="InterPro" id="IPR002781">
    <property type="entry name" value="TM_pro_TauE-like"/>
</dbReference>
<evidence type="ECO:0000256" key="6">
    <source>
        <dbReference type="ARBA" id="ARBA00022989"/>
    </source>
</evidence>
<comment type="subcellular location">
    <subcellularLocation>
        <location evidence="1 8">Cell membrane</location>
        <topology evidence="1 8">Multi-pass membrane protein</topology>
    </subcellularLocation>
</comment>
<evidence type="ECO:0000256" key="1">
    <source>
        <dbReference type="ARBA" id="ARBA00004651"/>
    </source>
</evidence>
<proteinExistence type="inferred from homology"/>
<keyword evidence="5 8" id="KW-0812">Transmembrane</keyword>
<evidence type="ECO:0000256" key="7">
    <source>
        <dbReference type="ARBA" id="ARBA00023136"/>
    </source>
</evidence>
<reference evidence="9 10" key="1">
    <citation type="submission" date="2019-10" db="EMBL/GenBank/DDBJ databases">
        <title>Paraburkholderia sp. isolated from nodules of Mimosa pudica from Brazilian Atlantic Forest soils.</title>
        <authorList>
            <person name="Paulitsch F."/>
            <person name="Hungria M."/>
            <person name="Dall'Agnol R."/>
        </authorList>
    </citation>
    <scope>NUCLEOTIDE SEQUENCE [LARGE SCALE GENOMIC DNA]</scope>
    <source>
        <strain evidence="9 10">CNPSo 3157</strain>
    </source>
</reference>
<evidence type="ECO:0000256" key="5">
    <source>
        <dbReference type="ARBA" id="ARBA00022692"/>
    </source>
</evidence>
<dbReference type="EMBL" id="WHNP01000001">
    <property type="protein sequence ID" value="MPW15660.1"/>
    <property type="molecule type" value="Genomic_DNA"/>
</dbReference>
<keyword evidence="3" id="KW-0813">Transport</keyword>
<feature type="transmembrane region" description="Helical" evidence="8">
    <location>
        <begin position="71"/>
        <end position="92"/>
    </location>
</feature>
<evidence type="ECO:0000256" key="2">
    <source>
        <dbReference type="ARBA" id="ARBA00009142"/>
    </source>
</evidence>
<keyword evidence="7 8" id="KW-0472">Membrane</keyword>
<dbReference type="PANTHER" id="PTHR30269:SF0">
    <property type="entry name" value="MEMBRANE TRANSPORTER PROTEIN YFCA-RELATED"/>
    <property type="match status" value="1"/>
</dbReference>
<evidence type="ECO:0000313" key="10">
    <source>
        <dbReference type="Proteomes" id="UP000484381"/>
    </source>
</evidence>
<gene>
    <name evidence="9" type="ORF">GCT13_01710</name>
</gene>
<accession>A0A7X1TDU8</accession>
<evidence type="ECO:0000256" key="3">
    <source>
        <dbReference type="ARBA" id="ARBA00022448"/>
    </source>
</evidence>
<keyword evidence="6 8" id="KW-1133">Transmembrane helix</keyword>
<comment type="caution">
    <text evidence="9">The sequence shown here is derived from an EMBL/GenBank/DDBJ whole genome shotgun (WGS) entry which is preliminary data.</text>
</comment>
<keyword evidence="10" id="KW-1185">Reference proteome</keyword>
<dbReference type="Proteomes" id="UP000484381">
    <property type="component" value="Unassembled WGS sequence"/>
</dbReference>